<evidence type="ECO:0000313" key="2">
    <source>
        <dbReference type="WBParaSite" id="ES5_v2.g9781.t1"/>
    </source>
</evidence>
<dbReference type="Proteomes" id="UP000887579">
    <property type="component" value="Unplaced"/>
</dbReference>
<name>A0AC34GY48_9BILA</name>
<dbReference type="WBParaSite" id="ES5_v2.g9781.t1">
    <property type="protein sequence ID" value="ES5_v2.g9781.t1"/>
    <property type="gene ID" value="ES5_v2.g9781"/>
</dbReference>
<accession>A0AC34GY48</accession>
<sequence length="184" mass="21012">MFGYVIWPNKEYYEIMENLLKADNLYFNGIPKFVVAQIQQWPLIICFVFGYFLVTVSYVITVTACVKVWKKLKSQQANFSEETRRLHKQMTKTMIMQTTVPLFLVILPIVLGTTFAFGVINVPGMGMLVNSICGWTPVANPLVTIISIKAYRQVIITRIFKCLRITKQHKIISVPPSTVSSVNK</sequence>
<organism evidence="1 2">
    <name type="scientific">Panagrolaimus sp. ES5</name>
    <dbReference type="NCBI Taxonomy" id="591445"/>
    <lineage>
        <taxon>Eukaryota</taxon>
        <taxon>Metazoa</taxon>
        <taxon>Ecdysozoa</taxon>
        <taxon>Nematoda</taxon>
        <taxon>Chromadorea</taxon>
        <taxon>Rhabditida</taxon>
        <taxon>Tylenchina</taxon>
        <taxon>Panagrolaimomorpha</taxon>
        <taxon>Panagrolaimoidea</taxon>
        <taxon>Panagrolaimidae</taxon>
        <taxon>Panagrolaimus</taxon>
    </lineage>
</organism>
<protein>
    <submittedName>
        <fullName evidence="2">Uncharacterized protein</fullName>
    </submittedName>
</protein>
<proteinExistence type="predicted"/>
<evidence type="ECO:0000313" key="1">
    <source>
        <dbReference type="Proteomes" id="UP000887579"/>
    </source>
</evidence>
<reference evidence="2" key="1">
    <citation type="submission" date="2022-11" db="UniProtKB">
        <authorList>
            <consortium name="WormBaseParasite"/>
        </authorList>
    </citation>
    <scope>IDENTIFICATION</scope>
</reference>